<gene>
    <name evidence="2" type="ORF">SAMN05421835_114175</name>
</gene>
<dbReference type="AlphaFoldDB" id="A0A1I3X6N5"/>
<dbReference type="Proteomes" id="UP000199025">
    <property type="component" value="Unassembled WGS sequence"/>
</dbReference>
<dbReference type="EMBL" id="FORP01000014">
    <property type="protein sequence ID" value="SFK14967.1"/>
    <property type="molecule type" value="Genomic_DNA"/>
</dbReference>
<accession>A0A1I3X6N5</accession>
<dbReference type="OrthoDB" id="3628326at2"/>
<reference evidence="2 3" key="1">
    <citation type="submission" date="2016-10" db="EMBL/GenBank/DDBJ databases">
        <authorList>
            <person name="de Groot N.N."/>
        </authorList>
    </citation>
    <scope>NUCLEOTIDE SEQUENCE [LARGE SCALE GENOMIC DNA]</scope>
    <source>
        <strain evidence="2 3">DSM 44468</strain>
    </source>
</reference>
<sequence length="96" mass="10597">MTKVINRGQSVGIKPRESGWRSKPHRPGKLGPPTPGAILNPVCREGWDLVNGSFVFVEQGQQSRDKLMSSGQNVAVKGQTVGYYLFKRCDANRRVA</sequence>
<keyword evidence="3" id="KW-1185">Reference proteome</keyword>
<evidence type="ECO:0000313" key="2">
    <source>
        <dbReference type="EMBL" id="SFK14967.1"/>
    </source>
</evidence>
<proteinExistence type="predicted"/>
<evidence type="ECO:0000256" key="1">
    <source>
        <dbReference type="SAM" id="MobiDB-lite"/>
    </source>
</evidence>
<dbReference type="STRING" id="115433.SAMN05421835_114175"/>
<evidence type="ECO:0000313" key="3">
    <source>
        <dbReference type="Proteomes" id="UP000199025"/>
    </source>
</evidence>
<dbReference type="RefSeq" id="WP_143249927.1">
    <property type="nucleotide sequence ID" value="NZ_CBDQZW010000103.1"/>
</dbReference>
<protein>
    <submittedName>
        <fullName evidence="2">Uncharacterized protein</fullName>
    </submittedName>
</protein>
<name>A0A1I3X6N5_9PSEU</name>
<feature type="region of interest" description="Disordered" evidence="1">
    <location>
        <begin position="1"/>
        <end position="37"/>
    </location>
</feature>
<organism evidence="2 3">
    <name type="scientific">Amycolatopsis sacchari</name>
    <dbReference type="NCBI Taxonomy" id="115433"/>
    <lineage>
        <taxon>Bacteria</taxon>
        <taxon>Bacillati</taxon>
        <taxon>Actinomycetota</taxon>
        <taxon>Actinomycetes</taxon>
        <taxon>Pseudonocardiales</taxon>
        <taxon>Pseudonocardiaceae</taxon>
        <taxon>Amycolatopsis</taxon>
    </lineage>
</organism>